<dbReference type="EMBL" id="JAAGSC010000041">
    <property type="protein sequence ID" value="NDY96055.1"/>
    <property type="molecule type" value="Genomic_DNA"/>
</dbReference>
<dbReference type="CDD" id="cd03350">
    <property type="entry name" value="LbH_THP_succinylT"/>
    <property type="match status" value="1"/>
</dbReference>
<organism evidence="11 12">
    <name type="scientific">Wenzhouxiangella limi</name>
    <dbReference type="NCBI Taxonomy" id="2707351"/>
    <lineage>
        <taxon>Bacteria</taxon>
        <taxon>Pseudomonadati</taxon>
        <taxon>Pseudomonadota</taxon>
        <taxon>Gammaproteobacteria</taxon>
        <taxon>Chromatiales</taxon>
        <taxon>Wenzhouxiangellaceae</taxon>
        <taxon>Wenzhouxiangella</taxon>
    </lineage>
</organism>
<dbReference type="PANTHER" id="PTHR19136">
    <property type="entry name" value="MOLYBDENUM COFACTOR GUANYLYLTRANSFERASE"/>
    <property type="match status" value="1"/>
</dbReference>
<keyword evidence="12" id="KW-1185">Reference proteome</keyword>
<evidence type="ECO:0000313" key="12">
    <source>
        <dbReference type="Proteomes" id="UP000484885"/>
    </source>
</evidence>
<evidence type="ECO:0000256" key="5">
    <source>
        <dbReference type="ARBA" id="ARBA00022737"/>
    </source>
</evidence>
<evidence type="ECO:0000256" key="6">
    <source>
        <dbReference type="ARBA" id="ARBA00022915"/>
    </source>
</evidence>
<protein>
    <recommendedName>
        <fullName evidence="9">2,3,4,5-tetrahydropyridine-2,6-dicarboxylate N-succinyltransferase</fullName>
        <ecNumber evidence="9">2.3.1.117</ecNumber>
    </recommendedName>
</protein>
<dbReference type="InterPro" id="IPR001451">
    <property type="entry name" value="Hexapep"/>
</dbReference>
<keyword evidence="2" id="KW-0963">Cytoplasm</keyword>
<evidence type="ECO:0000256" key="4">
    <source>
        <dbReference type="ARBA" id="ARBA00022679"/>
    </source>
</evidence>
<evidence type="ECO:0000256" key="8">
    <source>
        <dbReference type="ARBA" id="ARBA00023315"/>
    </source>
</evidence>
<dbReference type="RefSeq" id="WP_164211437.1">
    <property type="nucleotide sequence ID" value="NZ_JAAGSC010000041.1"/>
</dbReference>
<dbReference type="InterPro" id="IPR023180">
    <property type="entry name" value="THP_succinylTrfase_dom1"/>
</dbReference>
<dbReference type="GO" id="GO:0009089">
    <property type="term" value="P:lysine biosynthetic process via diaminopimelate"/>
    <property type="evidence" value="ECO:0007669"/>
    <property type="project" value="UniProtKB-UniRule"/>
</dbReference>
<dbReference type="Pfam" id="PF14805">
    <property type="entry name" value="THDPS_N_2"/>
    <property type="match status" value="1"/>
</dbReference>
<dbReference type="Gene3D" id="2.160.10.10">
    <property type="entry name" value="Hexapeptide repeat proteins"/>
    <property type="match status" value="1"/>
</dbReference>
<evidence type="ECO:0000259" key="10">
    <source>
        <dbReference type="Pfam" id="PF14805"/>
    </source>
</evidence>
<keyword evidence="4 11" id="KW-0808">Transferase</keyword>
<dbReference type="GO" id="GO:0016779">
    <property type="term" value="F:nucleotidyltransferase activity"/>
    <property type="evidence" value="ECO:0007669"/>
    <property type="project" value="TreeGrafter"/>
</dbReference>
<name>A0A845V800_9GAMM</name>
<dbReference type="GO" id="GO:0019877">
    <property type="term" value="P:diaminopimelate biosynthetic process"/>
    <property type="evidence" value="ECO:0007669"/>
    <property type="project" value="UniProtKB-KW"/>
</dbReference>
<dbReference type="InterPro" id="IPR037133">
    <property type="entry name" value="THP_succinylTrfase_N_sf"/>
</dbReference>
<dbReference type="InterPro" id="IPR011004">
    <property type="entry name" value="Trimer_LpxA-like_sf"/>
</dbReference>
<keyword evidence="7" id="KW-0457">Lysine biosynthesis</keyword>
<comment type="similarity">
    <text evidence="1">Belongs to the transferase hexapeptide repeat family.</text>
</comment>
<dbReference type="PANTHER" id="PTHR19136:SF52">
    <property type="entry name" value="2,3,4,5-TETRAHYDROPYRIDINE-2,6-DICARBOXYLATE N-SUCCINYLTRANSFERASE"/>
    <property type="match status" value="1"/>
</dbReference>
<evidence type="ECO:0000313" key="11">
    <source>
        <dbReference type="EMBL" id="NDY96055.1"/>
    </source>
</evidence>
<keyword evidence="5" id="KW-0677">Repeat</keyword>
<dbReference type="Pfam" id="PF14602">
    <property type="entry name" value="Hexapep_2"/>
    <property type="match status" value="1"/>
</dbReference>
<accession>A0A845V800</accession>
<reference evidence="11 12" key="1">
    <citation type="submission" date="2020-02" db="EMBL/GenBank/DDBJ databases">
        <authorList>
            <person name="Zhang X.-Y."/>
        </authorList>
    </citation>
    <scope>NUCLEOTIDE SEQUENCE [LARGE SCALE GENOMIC DNA]</scope>
    <source>
        <strain evidence="11 12">C33</strain>
    </source>
</reference>
<dbReference type="InterPro" id="IPR005664">
    <property type="entry name" value="DapD_Trfase_Hexpep_rpt_fam"/>
</dbReference>
<dbReference type="NCBIfam" id="TIGR00965">
    <property type="entry name" value="dapD"/>
    <property type="match status" value="1"/>
</dbReference>
<sequence length="276" mass="29036">MNSQHHPARSLIEDAWERRTELGPDDHDSRLRAAVDESLSGLEAGTLRVAEPSSDGWVVNQWLKQAILLHFRITANRDMDGGLSHYFDKVDLRFAGPGDAPADSGARVVPPATVRRGAHVGHDVVLMPSYVNIGAFVGQGSMIDTWATVGSCAQIGAGVHISGGAGIGGVLEPLQANPTVIEDGCFIGARSEVVEGVIVEKGAVIGMGVFLGQSTRIYNRATGETLTGRVPAGSVVVAGSLPAEDGSHSLYAAIIVKQVDEKTRSRTSVNELLRAA</sequence>
<proteinExistence type="inferred from homology"/>
<dbReference type="AlphaFoldDB" id="A0A845V800"/>
<comment type="caution">
    <text evidence="11">The sequence shown here is derived from an EMBL/GenBank/DDBJ whole genome shotgun (WGS) entry which is preliminary data.</text>
</comment>
<evidence type="ECO:0000256" key="2">
    <source>
        <dbReference type="ARBA" id="ARBA00022490"/>
    </source>
</evidence>
<keyword evidence="8 11" id="KW-0012">Acyltransferase</keyword>
<dbReference type="Proteomes" id="UP000484885">
    <property type="component" value="Unassembled WGS sequence"/>
</dbReference>
<dbReference type="SUPFAM" id="SSF51161">
    <property type="entry name" value="Trimeric LpxA-like enzymes"/>
    <property type="match status" value="1"/>
</dbReference>
<dbReference type="Gene3D" id="1.10.166.10">
    <property type="entry name" value="Tetrahydrodipicolinate-N-succinyltransferase, N-terminal domain"/>
    <property type="match status" value="1"/>
</dbReference>
<evidence type="ECO:0000256" key="3">
    <source>
        <dbReference type="ARBA" id="ARBA00022605"/>
    </source>
</evidence>
<dbReference type="NCBIfam" id="NF008808">
    <property type="entry name" value="PRK11830.1"/>
    <property type="match status" value="1"/>
</dbReference>
<dbReference type="GO" id="GO:0008666">
    <property type="term" value="F:2,3,4,5-tetrahydropyridine-2,6-dicarboxylate N-succinyltransferase activity"/>
    <property type="evidence" value="ECO:0007669"/>
    <property type="project" value="UniProtKB-UniRule"/>
</dbReference>
<evidence type="ECO:0000256" key="9">
    <source>
        <dbReference type="NCBIfam" id="TIGR00965"/>
    </source>
</evidence>
<keyword evidence="6" id="KW-0220">Diaminopimelate biosynthesis</keyword>
<evidence type="ECO:0000256" key="7">
    <source>
        <dbReference type="ARBA" id="ARBA00023154"/>
    </source>
</evidence>
<evidence type="ECO:0000256" key="1">
    <source>
        <dbReference type="ARBA" id="ARBA00007274"/>
    </source>
</evidence>
<feature type="domain" description="Tetrahydrodipicolinate-N-succinyltransferase chain A" evidence="10">
    <location>
        <begin position="10"/>
        <end position="73"/>
    </location>
</feature>
<gene>
    <name evidence="11" type="primary">dapD</name>
    <name evidence="11" type="ORF">G3I74_09960</name>
</gene>
<dbReference type="EC" id="2.3.1.117" evidence="9"/>
<keyword evidence="3" id="KW-0028">Amino-acid biosynthesis</keyword>